<accession>A0ABR5AP16</accession>
<reference evidence="1 2" key="1">
    <citation type="submission" date="2014-12" db="EMBL/GenBank/DDBJ databases">
        <title>Draft genome sequence of Paenibacillus kamchatkensis strain B-2647.</title>
        <authorList>
            <person name="Karlyshev A.V."/>
            <person name="Kudryashova E.B."/>
        </authorList>
    </citation>
    <scope>NUCLEOTIDE SEQUENCE [LARGE SCALE GENOMIC DNA]</scope>
    <source>
        <strain evidence="1 2">VKM B-2647</strain>
    </source>
</reference>
<gene>
    <name evidence="1" type="ORF">SD70_02660</name>
</gene>
<organism evidence="1 2">
    <name type="scientific">Gordoniibacillus kamchatkensis</name>
    <dbReference type="NCBI Taxonomy" id="1590651"/>
    <lineage>
        <taxon>Bacteria</taxon>
        <taxon>Bacillati</taxon>
        <taxon>Bacillota</taxon>
        <taxon>Bacilli</taxon>
        <taxon>Bacillales</taxon>
        <taxon>Paenibacillaceae</taxon>
        <taxon>Gordoniibacillus</taxon>
    </lineage>
</organism>
<evidence type="ECO:0008006" key="3">
    <source>
        <dbReference type="Google" id="ProtNLM"/>
    </source>
</evidence>
<proteinExistence type="predicted"/>
<comment type="caution">
    <text evidence="1">The sequence shown here is derived from an EMBL/GenBank/DDBJ whole genome shotgun (WGS) entry which is preliminary data.</text>
</comment>
<evidence type="ECO:0000313" key="2">
    <source>
        <dbReference type="Proteomes" id="UP000031967"/>
    </source>
</evidence>
<protein>
    <recommendedName>
        <fullName evidence="3">Helix-turn-helix domain-containing protein</fullName>
    </recommendedName>
</protein>
<dbReference type="Proteomes" id="UP000031967">
    <property type="component" value="Unassembled WGS sequence"/>
</dbReference>
<evidence type="ECO:0000313" key="1">
    <source>
        <dbReference type="EMBL" id="KIL42102.1"/>
    </source>
</evidence>
<name>A0ABR5AP16_9BACL</name>
<sequence>MQAVEVPIEYDKWGRMKYHPEFHFNHKKPYSTKESAYIVQNYRRGEVKNLALIIGRTEHCIRSKVDYFRKTGQFDRLMQLDIGDWEPNDPN</sequence>
<keyword evidence="2" id="KW-1185">Reference proteome</keyword>
<dbReference type="EMBL" id="JXAK01000003">
    <property type="protein sequence ID" value="KIL42102.1"/>
    <property type="molecule type" value="Genomic_DNA"/>
</dbReference>
<dbReference type="RefSeq" id="WP_041045407.1">
    <property type="nucleotide sequence ID" value="NZ_JXAK01000003.1"/>
</dbReference>